<name>A0A1F5EWR0_9BACT</name>
<dbReference type="EMBL" id="MFAG01000020">
    <property type="protein sequence ID" value="OGD71868.1"/>
    <property type="molecule type" value="Genomic_DNA"/>
</dbReference>
<gene>
    <name evidence="2" type="ORF">A2703_03485</name>
</gene>
<evidence type="ECO:0008006" key="4">
    <source>
        <dbReference type="Google" id="ProtNLM"/>
    </source>
</evidence>
<dbReference type="Proteomes" id="UP000177979">
    <property type="component" value="Unassembled WGS sequence"/>
</dbReference>
<dbReference type="InterPro" id="IPR013783">
    <property type="entry name" value="Ig-like_fold"/>
</dbReference>
<proteinExistence type="predicted"/>
<dbReference type="AlphaFoldDB" id="A0A1F5EWR0"/>
<feature type="transmembrane region" description="Helical" evidence="1">
    <location>
        <begin position="16"/>
        <end position="39"/>
    </location>
</feature>
<evidence type="ECO:0000256" key="1">
    <source>
        <dbReference type="SAM" id="Phobius"/>
    </source>
</evidence>
<keyword evidence="1" id="KW-1133">Transmembrane helix</keyword>
<reference evidence="2 3" key="1">
    <citation type="journal article" date="2016" name="Nat. Commun.">
        <title>Thousands of microbial genomes shed light on interconnected biogeochemical processes in an aquifer system.</title>
        <authorList>
            <person name="Anantharaman K."/>
            <person name="Brown C.T."/>
            <person name="Hug L.A."/>
            <person name="Sharon I."/>
            <person name="Castelle C.J."/>
            <person name="Probst A.J."/>
            <person name="Thomas B.C."/>
            <person name="Singh A."/>
            <person name="Wilkins M.J."/>
            <person name="Karaoz U."/>
            <person name="Brodie E.L."/>
            <person name="Williams K.H."/>
            <person name="Hubbard S.S."/>
            <person name="Banfield J.F."/>
        </authorList>
    </citation>
    <scope>NUCLEOTIDE SEQUENCE [LARGE SCALE GENOMIC DNA]</scope>
</reference>
<keyword evidence="1" id="KW-0472">Membrane</keyword>
<keyword evidence="1" id="KW-0812">Transmembrane</keyword>
<evidence type="ECO:0000313" key="3">
    <source>
        <dbReference type="Proteomes" id="UP000177979"/>
    </source>
</evidence>
<accession>A0A1F5EWR0</accession>
<protein>
    <recommendedName>
        <fullName evidence="4">Bacterial Ig domain-containing protein</fullName>
    </recommendedName>
</protein>
<dbReference type="STRING" id="1817722.A2703_03485"/>
<organism evidence="2 3">
    <name type="scientific">Candidatus Collierbacteria bacterium RIFCSPHIGHO2_01_FULL_50_25</name>
    <dbReference type="NCBI Taxonomy" id="1817722"/>
    <lineage>
        <taxon>Bacteria</taxon>
        <taxon>Candidatus Collieribacteriota</taxon>
    </lineage>
</organism>
<comment type="caution">
    <text evidence="2">The sequence shown here is derived from an EMBL/GenBank/DDBJ whole genome shotgun (WGS) entry which is preliminary data.</text>
</comment>
<dbReference type="Gene3D" id="2.60.40.10">
    <property type="entry name" value="Immunoglobulins"/>
    <property type="match status" value="2"/>
</dbReference>
<sequence>MAGARFSMRNKKNGSGLLWGVLAVLFVVFMFKWGMSWFINILAGPAGEKVTNINTGDDIVPPQIPSLFPLPEATNSATIRVEGYTEPNVEISIFRNDDLAMNDKSDDKGAFRVEFKLNEGANRIQVKARDERGNESQSVVKTVIYDKQALTVAIESPQDGTEIFGQNNQNIPVSGKVSKPEASVTVNGNFARVDSEGKYTVTIHLSQDDNDITVKATDKAGNTAERTVKVKLTF</sequence>
<evidence type="ECO:0000313" key="2">
    <source>
        <dbReference type="EMBL" id="OGD71868.1"/>
    </source>
</evidence>
<dbReference type="Pfam" id="PF09136">
    <property type="entry name" value="Glucodextran_B"/>
    <property type="match status" value="1"/>
</dbReference>